<dbReference type="Proteomes" id="UP000298030">
    <property type="component" value="Unassembled WGS sequence"/>
</dbReference>
<evidence type="ECO:0000313" key="2">
    <source>
        <dbReference type="Proteomes" id="UP000298030"/>
    </source>
</evidence>
<organism evidence="1 2">
    <name type="scientific">Coprinellus micaceus</name>
    <name type="common">Glistening ink-cap mushroom</name>
    <name type="synonym">Coprinus micaceus</name>
    <dbReference type="NCBI Taxonomy" id="71717"/>
    <lineage>
        <taxon>Eukaryota</taxon>
        <taxon>Fungi</taxon>
        <taxon>Dikarya</taxon>
        <taxon>Basidiomycota</taxon>
        <taxon>Agaricomycotina</taxon>
        <taxon>Agaricomycetes</taxon>
        <taxon>Agaricomycetidae</taxon>
        <taxon>Agaricales</taxon>
        <taxon>Agaricineae</taxon>
        <taxon>Psathyrellaceae</taxon>
        <taxon>Coprinellus</taxon>
    </lineage>
</organism>
<dbReference type="AlphaFoldDB" id="A0A4Y7SKI1"/>
<reference evidence="1 2" key="1">
    <citation type="journal article" date="2019" name="Nat. Ecol. Evol.">
        <title>Megaphylogeny resolves global patterns of mushroom evolution.</title>
        <authorList>
            <person name="Varga T."/>
            <person name="Krizsan K."/>
            <person name="Foldi C."/>
            <person name="Dima B."/>
            <person name="Sanchez-Garcia M."/>
            <person name="Sanchez-Ramirez S."/>
            <person name="Szollosi G.J."/>
            <person name="Szarkandi J.G."/>
            <person name="Papp V."/>
            <person name="Albert L."/>
            <person name="Andreopoulos W."/>
            <person name="Angelini C."/>
            <person name="Antonin V."/>
            <person name="Barry K.W."/>
            <person name="Bougher N.L."/>
            <person name="Buchanan P."/>
            <person name="Buyck B."/>
            <person name="Bense V."/>
            <person name="Catcheside P."/>
            <person name="Chovatia M."/>
            <person name="Cooper J."/>
            <person name="Damon W."/>
            <person name="Desjardin D."/>
            <person name="Finy P."/>
            <person name="Geml J."/>
            <person name="Haridas S."/>
            <person name="Hughes K."/>
            <person name="Justo A."/>
            <person name="Karasinski D."/>
            <person name="Kautmanova I."/>
            <person name="Kiss B."/>
            <person name="Kocsube S."/>
            <person name="Kotiranta H."/>
            <person name="LaButti K.M."/>
            <person name="Lechner B.E."/>
            <person name="Liimatainen K."/>
            <person name="Lipzen A."/>
            <person name="Lukacs Z."/>
            <person name="Mihaltcheva S."/>
            <person name="Morgado L.N."/>
            <person name="Niskanen T."/>
            <person name="Noordeloos M.E."/>
            <person name="Ohm R.A."/>
            <person name="Ortiz-Santana B."/>
            <person name="Ovrebo C."/>
            <person name="Racz N."/>
            <person name="Riley R."/>
            <person name="Savchenko A."/>
            <person name="Shiryaev A."/>
            <person name="Soop K."/>
            <person name="Spirin V."/>
            <person name="Szebenyi C."/>
            <person name="Tomsovsky M."/>
            <person name="Tulloss R.E."/>
            <person name="Uehling J."/>
            <person name="Grigoriev I.V."/>
            <person name="Vagvolgyi C."/>
            <person name="Papp T."/>
            <person name="Martin F.M."/>
            <person name="Miettinen O."/>
            <person name="Hibbett D.S."/>
            <person name="Nagy L.G."/>
        </authorList>
    </citation>
    <scope>NUCLEOTIDE SEQUENCE [LARGE SCALE GENOMIC DNA]</scope>
    <source>
        <strain evidence="1 2">FP101781</strain>
    </source>
</reference>
<evidence type="ECO:0000313" key="1">
    <source>
        <dbReference type="EMBL" id="TEB22376.1"/>
    </source>
</evidence>
<dbReference type="Gene3D" id="1.20.1280.50">
    <property type="match status" value="1"/>
</dbReference>
<dbReference type="EMBL" id="QPFP01000092">
    <property type="protein sequence ID" value="TEB22376.1"/>
    <property type="molecule type" value="Genomic_DNA"/>
</dbReference>
<dbReference type="OrthoDB" id="3027018at2759"/>
<name>A0A4Y7SKI1_COPMI</name>
<proteinExistence type="predicted"/>
<gene>
    <name evidence="1" type="ORF">FA13DRAFT_1513894</name>
</gene>
<sequence length="273" mass="30076">MPQVSIHSIPPEILGAVFVSAGEVSSSFRPAVAISHVCRLWREIILSTPAAWTHLNLSGPNWNSQRAETLLSRSGSKASLTISNVDGVPTSVPMDDFPDSISGGCVSKRMKALKVHTVDSTLMLDILSHLRGKAQYPLLQSLSLSSPNDRHSYVQIYPNFEACAVPAWCKIEHLSLQHARLGRLPFYFLLNLSKLEMSYPDNSALAFALFTVELCEILSVTTRLEELSLIATNPHPASSRNGPSAKVLLTRLHTIRWSFHVRFFDDVAADESA</sequence>
<accession>A0A4Y7SKI1</accession>
<comment type="caution">
    <text evidence="1">The sequence shown here is derived from an EMBL/GenBank/DDBJ whole genome shotgun (WGS) entry which is preliminary data.</text>
</comment>
<keyword evidence="2" id="KW-1185">Reference proteome</keyword>
<protein>
    <submittedName>
        <fullName evidence="1">Uncharacterized protein</fullName>
    </submittedName>
</protein>
<dbReference type="STRING" id="71717.A0A4Y7SKI1"/>